<comment type="caution">
    <text evidence="5">The sequence shown here is derived from an EMBL/GenBank/DDBJ whole genome shotgun (WGS) entry which is preliminary data.</text>
</comment>
<evidence type="ECO:0000256" key="1">
    <source>
        <dbReference type="ARBA" id="ARBA00023015"/>
    </source>
</evidence>
<dbReference type="EMBL" id="BAAAQQ010000013">
    <property type="protein sequence ID" value="GAA2132189.1"/>
    <property type="molecule type" value="Genomic_DNA"/>
</dbReference>
<evidence type="ECO:0000256" key="2">
    <source>
        <dbReference type="ARBA" id="ARBA00023125"/>
    </source>
</evidence>
<dbReference type="InterPro" id="IPR036388">
    <property type="entry name" value="WH-like_DNA-bd_sf"/>
</dbReference>
<dbReference type="InterPro" id="IPR016032">
    <property type="entry name" value="Sig_transdc_resp-reg_C-effctor"/>
</dbReference>
<dbReference type="SMART" id="SM00421">
    <property type="entry name" value="HTH_LUXR"/>
    <property type="match status" value="1"/>
</dbReference>
<keyword evidence="3" id="KW-0804">Transcription</keyword>
<accession>A0ABN2YTM2</accession>
<protein>
    <recommendedName>
        <fullName evidence="4">HTH luxR-type domain-containing protein</fullName>
    </recommendedName>
</protein>
<dbReference type="PRINTS" id="PR00038">
    <property type="entry name" value="HTHLUXR"/>
</dbReference>
<dbReference type="CDD" id="cd06170">
    <property type="entry name" value="LuxR_C_like"/>
    <property type="match status" value="1"/>
</dbReference>
<evidence type="ECO:0000259" key="4">
    <source>
        <dbReference type="PROSITE" id="PS50043"/>
    </source>
</evidence>
<dbReference type="InterPro" id="IPR000792">
    <property type="entry name" value="Tscrpt_reg_LuxR_C"/>
</dbReference>
<evidence type="ECO:0000313" key="5">
    <source>
        <dbReference type="EMBL" id="GAA2132189.1"/>
    </source>
</evidence>
<feature type="domain" description="HTH luxR-type" evidence="4">
    <location>
        <begin position="132"/>
        <end position="197"/>
    </location>
</feature>
<evidence type="ECO:0000313" key="6">
    <source>
        <dbReference type="Proteomes" id="UP001500575"/>
    </source>
</evidence>
<keyword evidence="6" id="KW-1185">Reference proteome</keyword>
<dbReference type="SUPFAM" id="SSF46894">
    <property type="entry name" value="C-terminal effector domain of the bipartite response regulators"/>
    <property type="match status" value="1"/>
</dbReference>
<gene>
    <name evidence="5" type="ORF">GCM10009843_36480</name>
</gene>
<dbReference type="PANTHER" id="PTHR44688:SF16">
    <property type="entry name" value="DNA-BINDING TRANSCRIPTIONAL ACTIVATOR DEVR_DOSR"/>
    <property type="match status" value="1"/>
</dbReference>
<organism evidence="5 6">
    <name type="scientific">Nocardioides bigeumensis</name>
    <dbReference type="NCBI Taxonomy" id="433657"/>
    <lineage>
        <taxon>Bacteria</taxon>
        <taxon>Bacillati</taxon>
        <taxon>Actinomycetota</taxon>
        <taxon>Actinomycetes</taxon>
        <taxon>Propionibacteriales</taxon>
        <taxon>Nocardioidaceae</taxon>
        <taxon>Nocardioides</taxon>
    </lineage>
</organism>
<evidence type="ECO:0000256" key="3">
    <source>
        <dbReference type="ARBA" id="ARBA00023163"/>
    </source>
</evidence>
<sequence>MAEPEPGSMLPPDAVEAAAHLIGADVFGVFEADETGCCLRAITYPEQGLQDPQVCDSALPVGVVHDAAQHDDDREAPHFGLRDILWLGVPTGSGTVVQLAYDRRQHVFTEQDVAVLTLVEPAIRRLVRGCATPAPPTVLTLSERRVLHLVSTGASNREVAEELVITVHTVRKHLEHAYRKLGVTNRTAAALALRSGS</sequence>
<keyword evidence="2" id="KW-0238">DNA-binding</keyword>
<dbReference type="Proteomes" id="UP001500575">
    <property type="component" value="Unassembled WGS sequence"/>
</dbReference>
<dbReference type="PROSITE" id="PS00622">
    <property type="entry name" value="HTH_LUXR_1"/>
    <property type="match status" value="1"/>
</dbReference>
<dbReference type="PANTHER" id="PTHR44688">
    <property type="entry name" value="DNA-BINDING TRANSCRIPTIONAL ACTIVATOR DEVR_DOSR"/>
    <property type="match status" value="1"/>
</dbReference>
<dbReference type="Gene3D" id="1.10.10.10">
    <property type="entry name" value="Winged helix-like DNA-binding domain superfamily/Winged helix DNA-binding domain"/>
    <property type="match status" value="1"/>
</dbReference>
<proteinExistence type="predicted"/>
<dbReference type="PROSITE" id="PS50043">
    <property type="entry name" value="HTH_LUXR_2"/>
    <property type="match status" value="1"/>
</dbReference>
<keyword evidence="1" id="KW-0805">Transcription regulation</keyword>
<dbReference type="Pfam" id="PF00196">
    <property type="entry name" value="GerE"/>
    <property type="match status" value="1"/>
</dbReference>
<reference evidence="5 6" key="1">
    <citation type="journal article" date="2019" name="Int. J. Syst. Evol. Microbiol.">
        <title>The Global Catalogue of Microorganisms (GCM) 10K type strain sequencing project: providing services to taxonomists for standard genome sequencing and annotation.</title>
        <authorList>
            <consortium name="The Broad Institute Genomics Platform"/>
            <consortium name="The Broad Institute Genome Sequencing Center for Infectious Disease"/>
            <person name="Wu L."/>
            <person name="Ma J."/>
        </authorList>
    </citation>
    <scope>NUCLEOTIDE SEQUENCE [LARGE SCALE GENOMIC DNA]</scope>
    <source>
        <strain evidence="5 6">JCM 16021</strain>
    </source>
</reference>
<name>A0ABN2YTM2_9ACTN</name>